<name>A0A9P4QEY4_9PEZI</name>
<reference evidence="2" key="1">
    <citation type="journal article" date="2020" name="Stud. Mycol.">
        <title>101 Dothideomycetes genomes: a test case for predicting lifestyles and emergence of pathogens.</title>
        <authorList>
            <person name="Haridas S."/>
            <person name="Albert R."/>
            <person name="Binder M."/>
            <person name="Bloem J."/>
            <person name="Labutti K."/>
            <person name="Salamov A."/>
            <person name="Andreopoulos B."/>
            <person name="Baker S."/>
            <person name="Barry K."/>
            <person name="Bills G."/>
            <person name="Bluhm B."/>
            <person name="Cannon C."/>
            <person name="Castanera R."/>
            <person name="Culley D."/>
            <person name="Daum C."/>
            <person name="Ezra D."/>
            <person name="Gonzalez J."/>
            <person name="Henrissat B."/>
            <person name="Kuo A."/>
            <person name="Liang C."/>
            <person name="Lipzen A."/>
            <person name="Lutzoni F."/>
            <person name="Magnuson J."/>
            <person name="Mondo S."/>
            <person name="Nolan M."/>
            <person name="Ohm R."/>
            <person name="Pangilinan J."/>
            <person name="Park H.-J."/>
            <person name="Ramirez L."/>
            <person name="Alfaro M."/>
            <person name="Sun H."/>
            <person name="Tritt A."/>
            <person name="Yoshinaga Y."/>
            <person name="Zwiers L.-H."/>
            <person name="Turgeon B."/>
            <person name="Goodwin S."/>
            <person name="Spatafora J."/>
            <person name="Crous P."/>
            <person name="Grigoriev I."/>
        </authorList>
    </citation>
    <scope>NUCLEOTIDE SEQUENCE</scope>
    <source>
        <strain evidence="2">CBS 116435</strain>
    </source>
</reference>
<comment type="caution">
    <text evidence="2">The sequence shown here is derived from an EMBL/GenBank/DDBJ whole genome shotgun (WGS) entry which is preliminary data.</text>
</comment>
<proteinExistence type="predicted"/>
<gene>
    <name evidence="2" type="ORF">K431DRAFT_56819</name>
</gene>
<accession>A0A9P4QEY4</accession>
<organism evidence="2 3">
    <name type="scientific">Polychaeton citri CBS 116435</name>
    <dbReference type="NCBI Taxonomy" id="1314669"/>
    <lineage>
        <taxon>Eukaryota</taxon>
        <taxon>Fungi</taxon>
        <taxon>Dikarya</taxon>
        <taxon>Ascomycota</taxon>
        <taxon>Pezizomycotina</taxon>
        <taxon>Dothideomycetes</taxon>
        <taxon>Dothideomycetidae</taxon>
        <taxon>Capnodiales</taxon>
        <taxon>Capnodiaceae</taxon>
        <taxon>Polychaeton</taxon>
    </lineage>
</organism>
<keyword evidence="3" id="KW-1185">Reference proteome</keyword>
<sequence>MIPKLPEQVSEPQFLLVPHLPSKRTCTYLQTRKDHTLDSKKTKTFNRRDSHLVTHDTTNHPLHCLSKPERTGRPVFNVVWSNVTE</sequence>
<evidence type="ECO:0000313" key="3">
    <source>
        <dbReference type="Proteomes" id="UP000799441"/>
    </source>
</evidence>
<evidence type="ECO:0000256" key="1">
    <source>
        <dbReference type="SAM" id="MobiDB-lite"/>
    </source>
</evidence>
<feature type="region of interest" description="Disordered" evidence="1">
    <location>
        <begin position="39"/>
        <end position="58"/>
    </location>
</feature>
<dbReference type="Proteomes" id="UP000799441">
    <property type="component" value="Unassembled WGS sequence"/>
</dbReference>
<evidence type="ECO:0000313" key="2">
    <source>
        <dbReference type="EMBL" id="KAF2726033.1"/>
    </source>
</evidence>
<protein>
    <submittedName>
        <fullName evidence="2">Uncharacterized protein</fullName>
    </submittedName>
</protein>
<dbReference type="OrthoDB" id="3763505at2759"/>
<dbReference type="AlphaFoldDB" id="A0A9P4QEY4"/>
<dbReference type="EMBL" id="MU003766">
    <property type="protein sequence ID" value="KAF2726033.1"/>
    <property type="molecule type" value="Genomic_DNA"/>
</dbReference>